<dbReference type="CDD" id="cd06117">
    <property type="entry name" value="Ec2MCS_like_1"/>
    <property type="match status" value="1"/>
</dbReference>
<dbReference type="Proteomes" id="UP000030302">
    <property type="component" value="Chromosome"/>
</dbReference>
<dbReference type="RefSeq" id="WP_038490703.1">
    <property type="nucleotide sequence ID" value="NZ_CP009962.1"/>
</dbReference>
<dbReference type="STRING" id="279058.LT85_3288"/>
<dbReference type="GO" id="GO:0019679">
    <property type="term" value="P:propionate metabolic process, methylcitrate cycle"/>
    <property type="evidence" value="ECO:0007669"/>
    <property type="project" value="TreeGrafter"/>
</dbReference>
<dbReference type="Pfam" id="PF00285">
    <property type="entry name" value="Citrate_synt"/>
    <property type="match status" value="1"/>
</dbReference>
<keyword evidence="5 8" id="KW-0808">Transferase</keyword>
<dbReference type="NCBIfam" id="TIGR01800">
    <property type="entry name" value="cit_synth_II"/>
    <property type="match status" value="1"/>
</dbReference>
<dbReference type="EMBL" id="CP009962">
    <property type="protein sequence ID" value="AIY42446.1"/>
    <property type="molecule type" value="Genomic_DNA"/>
</dbReference>
<evidence type="ECO:0000256" key="8">
    <source>
        <dbReference type="PIRNR" id="PIRNR001369"/>
    </source>
</evidence>
<dbReference type="Gene3D" id="1.10.580.10">
    <property type="entry name" value="Citrate Synthase, domain 1"/>
    <property type="match status" value="1"/>
</dbReference>
<evidence type="ECO:0000256" key="7">
    <source>
        <dbReference type="ARBA" id="ARBA00049288"/>
    </source>
</evidence>
<dbReference type="GO" id="GO:0006099">
    <property type="term" value="P:tricarboxylic acid cycle"/>
    <property type="evidence" value="ECO:0007669"/>
    <property type="project" value="UniProtKB-UniPathway"/>
</dbReference>
<dbReference type="FunFam" id="1.10.580.10:FF:000004">
    <property type="entry name" value="Citrate synthase"/>
    <property type="match status" value="1"/>
</dbReference>
<dbReference type="InterPro" id="IPR002020">
    <property type="entry name" value="Citrate_synthase"/>
</dbReference>
<dbReference type="HOGENOM" id="CLU_025068_2_1_4"/>
<proteinExistence type="inferred from homology"/>
<evidence type="ECO:0000256" key="10">
    <source>
        <dbReference type="RuleBase" id="RU003406"/>
    </source>
</evidence>
<keyword evidence="12" id="KW-1185">Reference proteome</keyword>
<dbReference type="PROSITE" id="PS00480">
    <property type="entry name" value="CITRATE_SYNTHASE"/>
    <property type="match status" value="1"/>
</dbReference>
<dbReference type="InterPro" id="IPR036969">
    <property type="entry name" value="Citrate_synthase_sf"/>
</dbReference>
<sequence length="387" mass="42241">MSEAQVPAQTSAFKVKKSVALSGVTAGNTALCSVGKTGNDLHYRGYDILDIADTCEFEEIAYLLVHGKLPTAAELKGYKAKLKSLRGLPASVKAVLEALPAASHPMDVMRTGVSALGCTLPEKDDHNAPGARDIADRLMASFGSMLLYWYHFSTNGKRIEVETDDDSIGGHFLHLLHGVKPSAAWEKAMHVSLILYAEHEFNASTFTSRVIAGTGSDFYSAITGAIGALRGPKHGGANEAAFEIQKRYDNPDEAEADIRSRVENKEVVIGFGHPVYTVSDPRNKVIKEVARKLSVEAGSTAMFDIAERLETVMWDIKKMFPNLDWFSAVSYHVMGVPTAMFTPLFVISRTSGWAAHVIEQRIDNKIIRPSANYVGPDNLEFVPIGKR</sequence>
<reference evidence="12" key="1">
    <citation type="journal article" date="2014" name="Soil Biol. Biochem.">
        <title>Structure and function of bacterial communities in ageing soils: Insights from the Mendocino ecological staircase.</title>
        <authorList>
            <person name="Uroz S."/>
            <person name="Tech J.J."/>
            <person name="Sawaya N.A."/>
            <person name="Frey-Klett P."/>
            <person name="Leveau J.H.J."/>
        </authorList>
    </citation>
    <scope>NUCLEOTIDE SEQUENCE [LARGE SCALE GENOMIC DNA]</scope>
    <source>
        <strain evidence="12">Cal35</strain>
    </source>
</reference>
<protein>
    <recommendedName>
        <fullName evidence="8">Citrate synthase</fullName>
    </recommendedName>
</protein>
<dbReference type="InterPro" id="IPR016143">
    <property type="entry name" value="Citrate_synth-like_sm_a-sub"/>
</dbReference>
<evidence type="ECO:0000313" key="12">
    <source>
        <dbReference type="Proteomes" id="UP000030302"/>
    </source>
</evidence>
<dbReference type="InterPro" id="IPR019810">
    <property type="entry name" value="Citrate_synthase_AS"/>
</dbReference>
<dbReference type="PIRSF" id="PIRSF001369">
    <property type="entry name" value="Citrate_synth"/>
    <property type="match status" value="1"/>
</dbReference>
<evidence type="ECO:0000256" key="2">
    <source>
        <dbReference type="ARBA" id="ARBA00005026"/>
    </source>
</evidence>
<dbReference type="InterPro" id="IPR016142">
    <property type="entry name" value="Citrate_synth-like_lrg_a-sub"/>
</dbReference>
<name>A0A0A1FD48_9BURK</name>
<dbReference type="SUPFAM" id="SSF48256">
    <property type="entry name" value="Citrate synthase"/>
    <property type="match status" value="1"/>
</dbReference>
<comment type="pathway">
    <text evidence="2">Organic acid metabolism; propanoate degradation.</text>
</comment>
<comment type="catalytic activity">
    <reaction evidence="7">
        <text>oxaloacetate + acetyl-CoA + H2O = citrate + CoA + H(+)</text>
        <dbReference type="Rhea" id="RHEA:16845"/>
        <dbReference type="ChEBI" id="CHEBI:15377"/>
        <dbReference type="ChEBI" id="CHEBI:15378"/>
        <dbReference type="ChEBI" id="CHEBI:16452"/>
        <dbReference type="ChEBI" id="CHEBI:16947"/>
        <dbReference type="ChEBI" id="CHEBI:57287"/>
        <dbReference type="ChEBI" id="CHEBI:57288"/>
        <dbReference type="EC" id="2.3.3.16"/>
    </reaction>
</comment>
<feature type="active site" evidence="9">
    <location>
        <position position="273"/>
    </location>
</feature>
<dbReference type="GO" id="GO:0005737">
    <property type="term" value="C:cytoplasm"/>
    <property type="evidence" value="ECO:0007669"/>
    <property type="project" value="InterPro"/>
</dbReference>
<evidence type="ECO:0000256" key="9">
    <source>
        <dbReference type="PIRSR" id="PIRSR001369-1"/>
    </source>
</evidence>
<dbReference type="GO" id="GO:0050440">
    <property type="term" value="F:2-methylcitrate synthase activity"/>
    <property type="evidence" value="ECO:0007669"/>
    <property type="project" value="UniProtKB-EC"/>
</dbReference>
<evidence type="ECO:0000256" key="3">
    <source>
        <dbReference type="ARBA" id="ARBA00010566"/>
    </source>
</evidence>
<keyword evidence="4" id="KW-0816">Tricarboxylic acid cycle</keyword>
<comment type="pathway">
    <text evidence="1">Carbohydrate metabolism; tricarboxylic acid cycle; isocitrate from oxaloacetate: step 1/2.</text>
</comment>
<dbReference type="FunFam" id="1.10.230.10:FF:000003">
    <property type="entry name" value="Citrate synthase"/>
    <property type="match status" value="1"/>
</dbReference>
<dbReference type="PANTHER" id="PTHR11739:SF25">
    <property type="entry name" value="CITRATE SYNTHASE-RELATED PROTEIN DDB_G0287281"/>
    <property type="match status" value="1"/>
</dbReference>
<organism evidence="11 12">
    <name type="scientific">Collimonas arenae</name>
    <dbReference type="NCBI Taxonomy" id="279058"/>
    <lineage>
        <taxon>Bacteria</taxon>
        <taxon>Pseudomonadati</taxon>
        <taxon>Pseudomonadota</taxon>
        <taxon>Betaproteobacteria</taxon>
        <taxon>Burkholderiales</taxon>
        <taxon>Oxalobacteraceae</taxon>
        <taxon>Collimonas</taxon>
    </lineage>
</organism>
<keyword evidence="11" id="KW-0012">Acyltransferase</keyword>
<dbReference type="UniPathway" id="UPA00223">
    <property type="reaction ID" value="UER00717"/>
</dbReference>
<evidence type="ECO:0000256" key="4">
    <source>
        <dbReference type="ARBA" id="ARBA00022532"/>
    </source>
</evidence>
<comment type="catalytic activity">
    <reaction evidence="6">
        <text>propanoyl-CoA + oxaloacetate + H2O = (2S,3S)-2-methylcitrate + CoA + H(+)</text>
        <dbReference type="Rhea" id="RHEA:23780"/>
        <dbReference type="ChEBI" id="CHEBI:15377"/>
        <dbReference type="ChEBI" id="CHEBI:15378"/>
        <dbReference type="ChEBI" id="CHEBI:16452"/>
        <dbReference type="ChEBI" id="CHEBI:57287"/>
        <dbReference type="ChEBI" id="CHEBI:57392"/>
        <dbReference type="ChEBI" id="CHEBI:58853"/>
        <dbReference type="EC" id="2.3.3.5"/>
    </reaction>
</comment>
<dbReference type="InterPro" id="IPR024176">
    <property type="entry name" value="Citrate_synthase_bac-typ"/>
</dbReference>
<comment type="similarity">
    <text evidence="3 8 10">Belongs to the citrate synthase family.</text>
</comment>
<feature type="active site" evidence="9">
    <location>
        <position position="324"/>
    </location>
</feature>
<evidence type="ECO:0000256" key="1">
    <source>
        <dbReference type="ARBA" id="ARBA00004751"/>
    </source>
</evidence>
<accession>A0A0A1FD48</accession>
<evidence type="ECO:0000313" key="11">
    <source>
        <dbReference type="EMBL" id="AIY42446.1"/>
    </source>
</evidence>
<dbReference type="InterPro" id="IPR011278">
    <property type="entry name" value="2-MeCitrate/Citrate_synth_II"/>
</dbReference>
<dbReference type="GO" id="GO:0005975">
    <property type="term" value="P:carbohydrate metabolic process"/>
    <property type="evidence" value="ECO:0007669"/>
    <property type="project" value="TreeGrafter"/>
</dbReference>
<dbReference type="NCBIfam" id="NF009006">
    <property type="entry name" value="PRK12351.1"/>
    <property type="match status" value="1"/>
</dbReference>
<dbReference type="Gene3D" id="1.10.230.10">
    <property type="entry name" value="Cytochrome P450-Terp, domain 2"/>
    <property type="match status" value="1"/>
</dbReference>
<dbReference type="OrthoDB" id="9800864at2"/>
<evidence type="ECO:0000256" key="5">
    <source>
        <dbReference type="ARBA" id="ARBA00022679"/>
    </source>
</evidence>
<dbReference type="AlphaFoldDB" id="A0A0A1FD48"/>
<gene>
    <name evidence="11" type="ORF">LT85_3288</name>
</gene>
<evidence type="ECO:0000256" key="6">
    <source>
        <dbReference type="ARBA" id="ARBA00049052"/>
    </source>
</evidence>
<dbReference type="PANTHER" id="PTHR11739">
    <property type="entry name" value="CITRATE SYNTHASE"/>
    <property type="match status" value="1"/>
</dbReference>
<dbReference type="PRINTS" id="PR00143">
    <property type="entry name" value="CITRTSNTHASE"/>
</dbReference>
<dbReference type="GO" id="GO:0036440">
    <property type="term" value="F:citrate synthase activity"/>
    <property type="evidence" value="ECO:0007669"/>
    <property type="project" value="UniProtKB-EC"/>
</dbReference>
<dbReference type="KEGG" id="care:LT85_3288"/>